<feature type="compositionally biased region" description="Basic and acidic residues" evidence="1">
    <location>
        <begin position="105"/>
        <end position="120"/>
    </location>
</feature>
<evidence type="ECO:0000313" key="4">
    <source>
        <dbReference type="Proteomes" id="UP000054988"/>
    </source>
</evidence>
<protein>
    <recommendedName>
        <fullName evidence="2">Reverse transcriptase Ty1/copia-type domain-containing protein</fullName>
    </recommendedName>
</protein>
<evidence type="ECO:0000259" key="2">
    <source>
        <dbReference type="Pfam" id="PF07727"/>
    </source>
</evidence>
<feature type="region of interest" description="Disordered" evidence="1">
    <location>
        <begin position="149"/>
        <end position="217"/>
    </location>
</feature>
<accession>A0A0W0FEM7</accession>
<dbReference type="AlphaFoldDB" id="A0A0W0FEM7"/>
<dbReference type="InterPro" id="IPR013103">
    <property type="entry name" value="RVT_2"/>
</dbReference>
<dbReference type="Pfam" id="PF07727">
    <property type="entry name" value="RVT_2"/>
    <property type="match status" value="1"/>
</dbReference>
<organism evidence="3 4">
    <name type="scientific">Moniliophthora roreri</name>
    <name type="common">Frosty pod rot fungus</name>
    <name type="synonym">Monilia roreri</name>
    <dbReference type="NCBI Taxonomy" id="221103"/>
    <lineage>
        <taxon>Eukaryota</taxon>
        <taxon>Fungi</taxon>
        <taxon>Dikarya</taxon>
        <taxon>Basidiomycota</taxon>
        <taxon>Agaricomycotina</taxon>
        <taxon>Agaricomycetes</taxon>
        <taxon>Agaricomycetidae</taxon>
        <taxon>Agaricales</taxon>
        <taxon>Marasmiineae</taxon>
        <taxon>Marasmiaceae</taxon>
        <taxon>Moniliophthora</taxon>
    </lineage>
</organism>
<dbReference type="Proteomes" id="UP000054988">
    <property type="component" value="Unassembled WGS sequence"/>
</dbReference>
<reference evidence="3 4" key="1">
    <citation type="submission" date="2015-12" db="EMBL/GenBank/DDBJ databases">
        <title>Draft genome sequence of Moniliophthora roreri, the causal agent of frosty pod rot of cacao.</title>
        <authorList>
            <person name="Aime M.C."/>
            <person name="Diaz-Valderrama J.R."/>
            <person name="Kijpornyongpan T."/>
            <person name="Phillips-Mora W."/>
        </authorList>
    </citation>
    <scope>NUCLEOTIDE SEQUENCE [LARGE SCALE GENOMIC DNA]</scope>
    <source>
        <strain evidence="3 4">MCA 2952</strain>
    </source>
</reference>
<evidence type="ECO:0000256" key="1">
    <source>
        <dbReference type="SAM" id="MobiDB-lite"/>
    </source>
</evidence>
<name>A0A0W0FEM7_MONRR</name>
<dbReference type="EMBL" id="LATX01002038">
    <property type="protein sequence ID" value="KTB34781.1"/>
    <property type="molecule type" value="Genomic_DNA"/>
</dbReference>
<feature type="region of interest" description="Disordered" evidence="1">
    <location>
        <begin position="57"/>
        <end position="136"/>
    </location>
</feature>
<proteinExistence type="predicted"/>
<comment type="caution">
    <text evidence="3">The sequence shown here is derived from an EMBL/GenBank/DDBJ whole genome shotgun (WGS) entry which is preliminary data.</text>
</comment>
<evidence type="ECO:0000313" key="3">
    <source>
        <dbReference type="EMBL" id="KTB34781.1"/>
    </source>
</evidence>
<feature type="domain" description="Reverse transcriptase Ty1/copia-type" evidence="2">
    <location>
        <begin position="314"/>
        <end position="418"/>
    </location>
</feature>
<gene>
    <name evidence="3" type="ORF">WG66_12644</name>
</gene>
<sequence>MERMTFLDYAPNTKGYRFMRQDKTIFTAAQADFNEEDFPYSSNSVDRTLQSTNGILSIPFTGINRPQSDNDDDGHQNHDQGGENDDDDDHPNFPQPNNPNGGNDPVDHHHNQNDGGDQSRPKNTALPQNPIDPEINNINRRMRRRVQMFDPSQHQQSRPKRQTRVPQRYGDAMGRMPIRERLRLRTYNNLPGSDDQGDNPDQEFIQGSSRDHEQEIPPAEHQIQQSNEDEMEQDHNDIEIDRTPPQTDDEMVNYVQILSQEGGVCYLDYIMASALSIDNVRQWQYKDILTLSKDEQKKWMAACHDELKSLQERNVYKLVDLPQGQKAIKSRWVFDVKTDGRYKAQLVAKGFSQVKGIDYDKLFSPVVCFETVRVLLALATLEDWDIQALDVKTAFLYSELDKEIYMEQPQGFIKGSNKV</sequence>